<dbReference type="SUPFAM" id="SSF46689">
    <property type="entry name" value="Homeodomain-like"/>
    <property type="match status" value="1"/>
</dbReference>
<dbReference type="GO" id="GO:0005634">
    <property type="term" value="C:nucleus"/>
    <property type="evidence" value="ECO:0007669"/>
    <property type="project" value="UniProtKB-SubCell"/>
</dbReference>
<dbReference type="Pfam" id="PF15963">
    <property type="entry name" value="Myb_DNA-bind_7"/>
    <property type="match status" value="1"/>
</dbReference>
<evidence type="ECO:0000259" key="2">
    <source>
        <dbReference type="SMART" id="SM00717"/>
    </source>
</evidence>
<accession>A0A914RSM4</accession>
<evidence type="ECO:0000313" key="3">
    <source>
        <dbReference type="Proteomes" id="UP000887564"/>
    </source>
</evidence>
<evidence type="ECO:0000256" key="1">
    <source>
        <dbReference type="ARBA" id="ARBA00004123"/>
    </source>
</evidence>
<dbReference type="PANTHER" id="PTHR22929">
    <property type="entry name" value="RNA POLYMERASE III TRANSCRIPTION INITIATION FACTOR B"/>
    <property type="match status" value="1"/>
</dbReference>
<proteinExistence type="predicted"/>
<dbReference type="InterPro" id="IPR001005">
    <property type="entry name" value="SANT/Myb"/>
</dbReference>
<protein>
    <submittedName>
        <fullName evidence="4">Myb-like domain-containing protein</fullName>
    </submittedName>
</protein>
<dbReference type="WBParaSite" id="PEQ_0000931801-mRNA-1">
    <property type="protein sequence ID" value="PEQ_0000931801-mRNA-1"/>
    <property type="gene ID" value="PEQ_0000931801"/>
</dbReference>
<name>A0A914RSM4_PAREQ</name>
<dbReference type="GO" id="GO:0070898">
    <property type="term" value="P:RNA polymerase III preinitiation complex assembly"/>
    <property type="evidence" value="ECO:0007669"/>
    <property type="project" value="TreeGrafter"/>
</dbReference>
<dbReference type="InterPro" id="IPR039467">
    <property type="entry name" value="TFIIIB_B''_Myb"/>
</dbReference>
<feature type="domain" description="Myb-like" evidence="2">
    <location>
        <begin position="38"/>
        <end position="86"/>
    </location>
</feature>
<evidence type="ECO:0000313" key="4">
    <source>
        <dbReference type="WBParaSite" id="PEQ_0000931801-mRNA-1"/>
    </source>
</evidence>
<dbReference type="PANTHER" id="PTHR22929:SF0">
    <property type="entry name" value="TRANSCRIPTION FACTOR TFIIIB COMPONENT B'' HOMOLOG"/>
    <property type="match status" value="1"/>
</dbReference>
<reference evidence="4" key="1">
    <citation type="submission" date="2022-11" db="UniProtKB">
        <authorList>
            <consortium name="WormBaseParasite"/>
        </authorList>
    </citation>
    <scope>IDENTIFICATION</scope>
</reference>
<dbReference type="GO" id="GO:0000126">
    <property type="term" value="C:transcription factor TFIIIB complex"/>
    <property type="evidence" value="ECO:0007669"/>
    <property type="project" value="TreeGrafter"/>
</dbReference>
<dbReference type="GO" id="GO:0001156">
    <property type="term" value="F:TFIIIC-class transcription factor complex binding"/>
    <property type="evidence" value="ECO:0007669"/>
    <property type="project" value="TreeGrafter"/>
</dbReference>
<dbReference type="AlphaFoldDB" id="A0A914RSM4"/>
<dbReference type="Proteomes" id="UP000887564">
    <property type="component" value="Unplaced"/>
</dbReference>
<dbReference type="SMART" id="SM00717">
    <property type="entry name" value="SANT"/>
    <property type="match status" value="1"/>
</dbReference>
<keyword evidence="3" id="KW-1185">Reference proteome</keyword>
<dbReference type="InterPro" id="IPR009057">
    <property type="entry name" value="Homeodomain-like_sf"/>
</dbReference>
<organism evidence="3 4">
    <name type="scientific">Parascaris equorum</name>
    <name type="common">Equine roundworm</name>
    <dbReference type="NCBI Taxonomy" id="6256"/>
    <lineage>
        <taxon>Eukaryota</taxon>
        <taxon>Metazoa</taxon>
        <taxon>Ecdysozoa</taxon>
        <taxon>Nematoda</taxon>
        <taxon>Chromadorea</taxon>
        <taxon>Rhabditida</taxon>
        <taxon>Spirurina</taxon>
        <taxon>Ascaridomorpha</taxon>
        <taxon>Ascaridoidea</taxon>
        <taxon>Ascarididae</taxon>
        <taxon>Parascaris</taxon>
    </lineage>
</organism>
<sequence>MDEDSKKCFIHCNGGILLKDRVERRVTSASFRKKAWRKGTPWSDLETDLFYDILRATGPDFGIMHEFFPSRTRAELKTKFNKEERTNWARLKKVSVMSFY</sequence>
<comment type="subcellular location">
    <subcellularLocation>
        <location evidence="1">Nucleus</location>
    </subcellularLocation>
</comment>